<name>A0A8H6YHJ2_9AGAR</name>
<organism evidence="1 2">
    <name type="scientific">Mycena sanguinolenta</name>
    <dbReference type="NCBI Taxonomy" id="230812"/>
    <lineage>
        <taxon>Eukaryota</taxon>
        <taxon>Fungi</taxon>
        <taxon>Dikarya</taxon>
        <taxon>Basidiomycota</taxon>
        <taxon>Agaricomycotina</taxon>
        <taxon>Agaricomycetes</taxon>
        <taxon>Agaricomycetidae</taxon>
        <taxon>Agaricales</taxon>
        <taxon>Marasmiineae</taxon>
        <taxon>Mycenaceae</taxon>
        <taxon>Mycena</taxon>
    </lineage>
</organism>
<comment type="caution">
    <text evidence="1">The sequence shown here is derived from an EMBL/GenBank/DDBJ whole genome shotgun (WGS) entry which is preliminary data.</text>
</comment>
<keyword evidence="2" id="KW-1185">Reference proteome</keyword>
<proteinExistence type="predicted"/>
<dbReference type="AlphaFoldDB" id="A0A8H6YHJ2"/>
<evidence type="ECO:0000313" key="1">
    <source>
        <dbReference type="EMBL" id="KAF7358816.1"/>
    </source>
</evidence>
<evidence type="ECO:0000313" key="2">
    <source>
        <dbReference type="Proteomes" id="UP000623467"/>
    </source>
</evidence>
<accession>A0A8H6YHJ2</accession>
<reference evidence="1" key="1">
    <citation type="submission" date="2020-05" db="EMBL/GenBank/DDBJ databases">
        <title>Mycena genomes resolve the evolution of fungal bioluminescence.</title>
        <authorList>
            <person name="Tsai I.J."/>
        </authorList>
    </citation>
    <scope>NUCLEOTIDE SEQUENCE</scope>
    <source>
        <strain evidence="1">160909Yilan</strain>
    </source>
</reference>
<sequence>MHLNDPEGVDARYPGKKIKCTQLKAHGTWQEIHCDGHEKLGALALQMGGVALLIYGMKDKWGDEILHLVVVPDDHNSDAIGHVVLDFFELYGAVPQQMTTDKGSETGLLYAFMTGLKTTYAPEVNLTCYPAMVALKSTNNTPIEGLWRWWQEQSGKNLYVQITRGRDEGIFNPHNPVHVLLFK</sequence>
<dbReference type="PANTHER" id="PTHR46177">
    <property type="entry name" value="INTEGRASE CATALYTIC DOMAIN-CONTAINING PROTEIN"/>
    <property type="match status" value="1"/>
</dbReference>
<dbReference type="Proteomes" id="UP000623467">
    <property type="component" value="Unassembled WGS sequence"/>
</dbReference>
<dbReference type="EMBL" id="JACAZH010000009">
    <property type="protein sequence ID" value="KAF7358816.1"/>
    <property type="molecule type" value="Genomic_DNA"/>
</dbReference>
<protein>
    <submittedName>
        <fullName evidence="1">Uncharacterized protein</fullName>
    </submittedName>
</protein>
<dbReference type="PANTHER" id="PTHR46177:SF1">
    <property type="entry name" value="INTEGRASE CATALYTIC DOMAIN-CONTAINING PROTEIN"/>
    <property type="match status" value="1"/>
</dbReference>
<gene>
    <name evidence="1" type="ORF">MSAN_01221100</name>
</gene>
<dbReference type="OrthoDB" id="2993821at2759"/>